<organism evidence="8 9">
    <name type="scientific">Gottschalkia acidurici (strain ATCC 7906 / DSM 604 / BCRC 14475 / CIP 104303 / KCTC 5404 / NCIMB 10678 / 9a)</name>
    <name type="common">Clostridium acidurici</name>
    <dbReference type="NCBI Taxonomy" id="1128398"/>
    <lineage>
        <taxon>Bacteria</taxon>
        <taxon>Bacillati</taxon>
        <taxon>Bacillota</taxon>
        <taxon>Tissierellia</taxon>
        <taxon>Tissierellales</taxon>
        <taxon>Gottschalkiaceae</taxon>
        <taxon>Gottschalkia</taxon>
    </lineage>
</organism>
<dbReference type="RefSeq" id="WP_014966720.1">
    <property type="nucleotide sequence ID" value="NC_018664.1"/>
</dbReference>
<comment type="cofactor">
    <cofactor evidence="1 4 5">
        <name>pyridoxal 5'-phosphate</name>
        <dbReference type="ChEBI" id="CHEBI:597326"/>
    </cofactor>
</comment>
<dbReference type="GO" id="GO:0008784">
    <property type="term" value="F:alanine racemase activity"/>
    <property type="evidence" value="ECO:0007669"/>
    <property type="project" value="UniProtKB-UniRule"/>
</dbReference>
<dbReference type="PRINTS" id="PR00992">
    <property type="entry name" value="ALARACEMASE"/>
</dbReference>
<comment type="pathway">
    <text evidence="4">Amino-acid biosynthesis; D-alanine biosynthesis; D-alanine from L-alanine: step 1/1.</text>
</comment>
<dbReference type="Proteomes" id="UP000006094">
    <property type="component" value="Chromosome"/>
</dbReference>
<reference evidence="8 9" key="1">
    <citation type="journal article" date="2012" name="PLoS ONE">
        <title>The purine-utilizing bacterium Clostridium acidurici 9a: a genome-guided metabolic reconsideration.</title>
        <authorList>
            <person name="Hartwich K."/>
            <person name="Poehlein A."/>
            <person name="Daniel R."/>
        </authorList>
    </citation>
    <scope>NUCLEOTIDE SEQUENCE [LARGE SCALE GENOMIC DNA]</scope>
    <source>
        <strain evidence="9">ATCC 7906 / DSM 604 / BCRC 14475 / CIP 104303 / KCTC 5404 / NCIMB 10678 / 9a</strain>
    </source>
</reference>
<evidence type="ECO:0000313" key="9">
    <source>
        <dbReference type="Proteomes" id="UP000006094"/>
    </source>
</evidence>
<dbReference type="NCBIfam" id="TIGR00492">
    <property type="entry name" value="alr"/>
    <property type="match status" value="1"/>
</dbReference>
<dbReference type="Pfam" id="PF01757">
    <property type="entry name" value="Acyl_transf_3"/>
    <property type="match status" value="1"/>
</dbReference>
<evidence type="ECO:0000256" key="6">
    <source>
        <dbReference type="PIRSR" id="PIRSR600821-52"/>
    </source>
</evidence>
<dbReference type="InterPro" id="IPR029066">
    <property type="entry name" value="PLP-binding_barrel"/>
</dbReference>
<dbReference type="EC" id="5.1.1.1" evidence="4"/>
<dbReference type="SMART" id="SM01005">
    <property type="entry name" value="Ala_racemase_C"/>
    <property type="match status" value="1"/>
</dbReference>
<dbReference type="PROSITE" id="PS00395">
    <property type="entry name" value="ALANINE_RACEMASE"/>
    <property type="match status" value="1"/>
</dbReference>
<dbReference type="InterPro" id="IPR009006">
    <property type="entry name" value="Ala_racemase/Decarboxylase_C"/>
</dbReference>
<dbReference type="PANTHER" id="PTHR30511">
    <property type="entry name" value="ALANINE RACEMASE"/>
    <property type="match status" value="1"/>
</dbReference>
<dbReference type="EMBL" id="CP003326">
    <property type="protein sequence ID" value="AFS77583.1"/>
    <property type="molecule type" value="Genomic_DNA"/>
</dbReference>
<dbReference type="Gene3D" id="3.20.20.10">
    <property type="entry name" value="Alanine racemase"/>
    <property type="match status" value="1"/>
</dbReference>
<dbReference type="PANTHER" id="PTHR30511:SF0">
    <property type="entry name" value="ALANINE RACEMASE, CATABOLIC-RELATED"/>
    <property type="match status" value="1"/>
</dbReference>
<feature type="active site" description="Proton acceptor; specific for D-alanine" evidence="4">
    <location>
        <position position="372"/>
    </location>
</feature>
<evidence type="ECO:0000256" key="5">
    <source>
        <dbReference type="PIRSR" id="PIRSR600821-50"/>
    </source>
</evidence>
<protein>
    <recommendedName>
        <fullName evidence="4">Alanine racemase</fullName>
        <ecNumber evidence="4">5.1.1.1</ecNumber>
    </recommendedName>
</protein>
<dbReference type="STRING" id="1128398.Curi_c05080"/>
<dbReference type="PATRIC" id="fig|1128398.3.peg.532"/>
<dbReference type="UniPathway" id="UPA00042">
    <property type="reaction ID" value="UER00497"/>
</dbReference>
<dbReference type="InterPro" id="IPR000821">
    <property type="entry name" value="Ala_racemase"/>
</dbReference>
<sequence>MNKNDSFNGLDSFRIVAALMVVAIHTSPFTSLDTTADFIFTYVISRIAVPFFLMITGYFSLNKCLQDRETLLKFLIKNSKIYLMAIILYIPLNIYAKHFVQGNLPVDIIKAIIFDGTFYHLWYFPAVITGVLIVYFFRKKFNLKTTFTITLLLYLIGLFGDSYYGLISNNPYIAKFYDGIFSVSSYTRNGIFYAPIFLVMGEIIALRDSKISKPKYLTCFFTSLLLMVLEGLILYKFQIQRHNSMYLLLLPCMFFLFQLLVKYKGNTSKSIRSITLWIYLIHPIMIVVVRGIAEATNTRNILINNSFLHYLAVSSLSICFSSFIYYTMNHREKNTFHKGRAWTEIDLNALRVNVDTIKELLPPSCEFMAAVKANAYGHGAIRVSKELNKLGIKAFCVASILEGISLRKSGVSGEILILGYTHPKQFYLLKRYHLTQTVIDYNYANQLNDYGKSLPVHIKIDTGMHRLGENCEHIPKILGIFHMKNLEVKGIYTHLCVSDSHQSDDEAFTKLQIEKFYSVVQAIEEQGIVCPKVHIQSSYGAINYPFLQCDYARIGIALYGVFSEKDDSEKYSIPLKPALSVKARIQMTRQLSCGESMGYGLQFTAKRNTKVAVVSIGYADGIPRCLSNGMGHVLIRNKRANIIGRVCMDQMLVDITDIPDVQPNDIATIIGESGDERITAMDMAEQANTITNEILSRLGSRLEQIYLYK</sequence>
<dbReference type="SUPFAM" id="SSF50621">
    <property type="entry name" value="Alanine racemase C-terminal domain-like"/>
    <property type="match status" value="1"/>
</dbReference>
<dbReference type="Pfam" id="PF00842">
    <property type="entry name" value="Ala_racemase_C"/>
    <property type="match status" value="1"/>
</dbReference>
<keyword evidence="2 4" id="KW-0663">Pyridoxal phosphate</keyword>
<dbReference type="FunFam" id="3.20.20.10:FF:000002">
    <property type="entry name" value="Alanine racemase"/>
    <property type="match status" value="1"/>
</dbReference>
<dbReference type="GO" id="GO:0016747">
    <property type="term" value="F:acyltransferase activity, transferring groups other than amino-acyl groups"/>
    <property type="evidence" value="ECO:0007669"/>
    <property type="project" value="InterPro"/>
</dbReference>
<feature type="modified residue" description="N6-(pyridoxal phosphate)lysine" evidence="4 5">
    <location>
        <position position="372"/>
    </location>
</feature>
<dbReference type="GO" id="GO:0030170">
    <property type="term" value="F:pyridoxal phosphate binding"/>
    <property type="evidence" value="ECO:0007669"/>
    <property type="project" value="UniProtKB-UniRule"/>
</dbReference>
<proteinExistence type="inferred from homology"/>
<dbReference type="Pfam" id="PF01168">
    <property type="entry name" value="Ala_racemase_N"/>
    <property type="match status" value="1"/>
</dbReference>
<evidence type="ECO:0000259" key="7">
    <source>
        <dbReference type="SMART" id="SM01005"/>
    </source>
</evidence>
<dbReference type="GO" id="GO:0030632">
    <property type="term" value="P:D-alanine biosynthetic process"/>
    <property type="evidence" value="ECO:0007669"/>
    <property type="project" value="UniProtKB-UniRule"/>
</dbReference>
<comment type="catalytic activity">
    <reaction evidence="4">
        <text>L-alanine = D-alanine</text>
        <dbReference type="Rhea" id="RHEA:20249"/>
        <dbReference type="ChEBI" id="CHEBI:57416"/>
        <dbReference type="ChEBI" id="CHEBI:57972"/>
        <dbReference type="EC" id="5.1.1.1"/>
    </reaction>
</comment>
<evidence type="ECO:0000256" key="1">
    <source>
        <dbReference type="ARBA" id="ARBA00001933"/>
    </source>
</evidence>
<dbReference type="InterPro" id="IPR001608">
    <property type="entry name" value="Ala_racemase_N"/>
</dbReference>
<dbReference type="eggNOG" id="COG1835">
    <property type="taxonomic scope" value="Bacteria"/>
</dbReference>
<evidence type="ECO:0000313" key="8">
    <source>
        <dbReference type="EMBL" id="AFS77583.1"/>
    </source>
</evidence>
<dbReference type="InterPro" id="IPR020622">
    <property type="entry name" value="Ala_racemase_pyridoxalP-BS"/>
</dbReference>
<dbReference type="GO" id="GO:0005829">
    <property type="term" value="C:cytosol"/>
    <property type="evidence" value="ECO:0007669"/>
    <property type="project" value="TreeGrafter"/>
</dbReference>
<comment type="function">
    <text evidence="4">Catalyzes the interconversion of L-alanine and D-alanine. May also act on other amino acids.</text>
</comment>
<keyword evidence="9" id="KW-1185">Reference proteome</keyword>
<feature type="active site" description="Proton acceptor; specific for L-alanine" evidence="4">
    <location>
        <position position="599"/>
    </location>
</feature>
<dbReference type="InterPro" id="IPR002656">
    <property type="entry name" value="Acyl_transf_3_dom"/>
</dbReference>
<feature type="domain" description="Alanine racemase C-terminal" evidence="7">
    <location>
        <begin position="578"/>
        <end position="707"/>
    </location>
</feature>
<feature type="binding site" evidence="4 6">
    <location>
        <position position="648"/>
    </location>
    <ligand>
        <name>substrate</name>
    </ligand>
</feature>
<gene>
    <name evidence="8" type="primary">vanT</name>
    <name evidence="8" type="ordered locus">Curi_c05080</name>
</gene>
<feature type="binding site" evidence="4 6">
    <location>
        <position position="466"/>
    </location>
    <ligand>
        <name>substrate</name>
    </ligand>
</feature>
<name>K0AUM4_GOTA9</name>
<dbReference type="OrthoDB" id="9813814at2"/>
<dbReference type="SUPFAM" id="SSF51419">
    <property type="entry name" value="PLP-binding barrel"/>
    <property type="match status" value="1"/>
</dbReference>
<dbReference type="AlphaFoldDB" id="K0AUM4"/>
<dbReference type="HOGENOM" id="CLU_024623_0_0_9"/>
<dbReference type="KEGG" id="cad:Curi_c05080"/>
<evidence type="ECO:0000256" key="4">
    <source>
        <dbReference type="HAMAP-Rule" id="MF_01201"/>
    </source>
</evidence>
<comment type="similarity">
    <text evidence="4">Belongs to the alanine racemase family.</text>
</comment>
<accession>K0AUM4</accession>
<dbReference type="HAMAP" id="MF_01201">
    <property type="entry name" value="Ala_racemase"/>
    <property type="match status" value="1"/>
</dbReference>
<evidence type="ECO:0000256" key="2">
    <source>
        <dbReference type="ARBA" id="ARBA00022898"/>
    </source>
</evidence>
<keyword evidence="3 4" id="KW-0413">Isomerase</keyword>
<dbReference type="eggNOG" id="COG0787">
    <property type="taxonomic scope" value="Bacteria"/>
</dbReference>
<evidence type="ECO:0000256" key="3">
    <source>
        <dbReference type="ARBA" id="ARBA00023235"/>
    </source>
</evidence>
<dbReference type="InterPro" id="IPR011079">
    <property type="entry name" value="Ala_racemase_C"/>
</dbReference>
<dbReference type="NCBIfam" id="NF033131">
    <property type="entry name" value="vanT-G-Cterm"/>
    <property type="match status" value="1"/>
</dbReference>
<dbReference type="Gene3D" id="2.40.37.10">
    <property type="entry name" value="Lyase, Ornithine Decarboxylase, Chain A, domain 1"/>
    <property type="match status" value="1"/>
</dbReference>